<dbReference type="GeneID" id="184023"/>
<dbReference type="InParanoid" id="O17742"/>
<accession>O17742</accession>
<dbReference type="GO" id="GO:0016192">
    <property type="term" value="P:vesicle-mediated transport"/>
    <property type="evidence" value="ECO:0007669"/>
    <property type="project" value="InterPro"/>
</dbReference>
<dbReference type="HOGENOM" id="CLU_752798_0_0_1"/>
<dbReference type="InterPro" id="IPR036322">
    <property type="entry name" value="WD40_repeat_dom_sf"/>
</dbReference>
<dbReference type="InterPro" id="IPR006692">
    <property type="entry name" value="Beta-prop_COPA/B_2nd"/>
</dbReference>
<dbReference type="SUPFAM" id="SSF50978">
    <property type="entry name" value="WD40 repeat-like"/>
    <property type="match status" value="1"/>
</dbReference>
<proteinExistence type="evidence at protein level"/>
<dbReference type="PaxDb" id="6239-E03H4.8"/>
<dbReference type="STRING" id="6239.E03H4.8.1"/>
<dbReference type="KEGG" id="cel:CELE_E03H4.8"/>
<evidence type="ECO:0000313" key="3">
    <source>
        <dbReference type="Proteomes" id="UP000001940"/>
    </source>
</evidence>
<dbReference type="Proteomes" id="UP000001940">
    <property type="component" value="Chromosome I"/>
</dbReference>
<dbReference type="UCSC" id="E03H4.8">
    <property type="organism name" value="c. elegans"/>
</dbReference>
<dbReference type="GO" id="GO:0030117">
    <property type="term" value="C:membrane coat"/>
    <property type="evidence" value="ECO:0007669"/>
    <property type="project" value="InterPro"/>
</dbReference>
<dbReference type="EMBL" id="BX284601">
    <property type="protein sequence ID" value="CAB04024.1"/>
    <property type="molecule type" value="Genomic_DNA"/>
</dbReference>
<dbReference type="WormBase" id="E03H4.8">
    <property type="protein sequence ID" value="CE09135"/>
    <property type="gene ID" value="WBGene00008476"/>
</dbReference>
<dbReference type="CTD" id="184023"/>
<protein>
    <submittedName>
        <fullName evidence="2">COPA/B second beta-propeller domain-containing protein</fullName>
    </submittedName>
</protein>
<gene>
    <name evidence="2" type="ORF">CELE_E03H4.8</name>
    <name evidence="2 4" type="ORF">E03H4.8</name>
</gene>
<dbReference type="PIR" id="T20438">
    <property type="entry name" value="T20438"/>
</dbReference>
<dbReference type="Pfam" id="PF04053">
    <property type="entry name" value="B-prop_COPA_B_2nd"/>
    <property type="match status" value="1"/>
</dbReference>
<dbReference type="OrthoDB" id="2150324at2759"/>
<evidence type="ECO:0000313" key="2">
    <source>
        <dbReference type="EMBL" id="CAB04024.1"/>
    </source>
</evidence>
<feature type="domain" description="COPA/B second beta-propeller" evidence="1">
    <location>
        <begin position="39"/>
        <end position="289"/>
    </location>
</feature>
<reference evidence="2 3" key="1">
    <citation type="journal article" date="1998" name="Science">
        <title>Genome sequence of the nematode C. elegans: a platform for investigating biology.</title>
        <authorList>
            <consortium name="The C. elegans sequencing consortium"/>
            <person name="Sulson J.E."/>
            <person name="Waterston R."/>
        </authorList>
    </citation>
    <scope>NUCLEOTIDE SEQUENCE [LARGE SCALE GENOMIC DNA]</scope>
    <source>
        <strain evidence="2 3">Bristol N2</strain>
    </source>
</reference>
<keyword evidence="5" id="KW-1267">Proteomics identification</keyword>
<dbReference type="eggNOG" id="KOG0276">
    <property type="taxonomic scope" value="Eukaryota"/>
</dbReference>
<dbReference type="GO" id="GO:0006886">
    <property type="term" value="P:intracellular protein transport"/>
    <property type="evidence" value="ECO:0007669"/>
    <property type="project" value="InterPro"/>
</dbReference>
<dbReference type="PeptideAtlas" id="O17742"/>
<dbReference type="SMR" id="O17742"/>
<dbReference type="AGR" id="WB:WBGene00008476"/>
<evidence type="ECO:0007829" key="5">
    <source>
        <dbReference type="PeptideAtlas" id="O17742"/>
    </source>
</evidence>
<keyword evidence="3" id="KW-1185">Reference proteome</keyword>
<dbReference type="Bgee" id="WBGene00008476">
    <property type="expression patterns" value="Expressed in pharyngeal muscle cell (C elegans) and 3 other cell types or tissues"/>
</dbReference>
<dbReference type="PhylomeDB" id="O17742"/>
<dbReference type="RefSeq" id="NP_493151.1">
    <property type="nucleotide sequence ID" value="NM_060750.3"/>
</dbReference>
<sequence>MDHPVQLSIENPAVSMDSTGQILWAVQSEIQAVYLRSLFEQKEANDGERLTLSVKNLGSSEISPQTLAHSSNGHFFMACGDGKYIVYTYKQYDAIALKIRHYGQGLEFVWAAHPNMFAVRESATNVKIKKNFKDHKSIRSDMMLEGISGGPLLALRSNDSLCFFDWESAALVRRIEITSKSVYWSDNREMVAICGDDSFYVFKYSAEAVANATEVTEDGIEDAFKVIGEQAEAVETGFWIGDCFIFTTALTINRINHYAGGEIVTVAHVDRPLCLLGYMAEDSRVYAVDKDLNVISYELFQSDLEYQTATMRRDIGTRGGPQICRICRLPSSANLPNLPSTANFKKVDLPNLPSSANFEICRTQYNFD</sequence>
<dbReference type="OMA" id="YNTEAIA"/>
<evidence type="ECO:0000259" key="1">
    <source>
        <dbReference type="Pfam" id="PF04053"/>
    </source>
</evidence>
<dbReference type="GO" id="GO:0005198">
    <property type="term" value="F:structural molecule activity"/>
    <property type="evidence" value="ECO:0007669"/>
    <property type="project" value="InterPro"/>
</dbReference>
<name>O17742_CAEEL</name>
<organism evidence="2 3">
    <name type="scientific">Caenorhabditis elegans</name>
    <dbReference type="NCBI Taxonomy" id="6239"/>
    <lineage>
        <taxon>Eukaryota</taxon>
        <taxon>Metazoa</taxon>
        <taxon>Ecdysozoa</taxon>
        <taxon>Nematoda</taxon>
        <taxon>Chromadorea</taxon>
        <taxon>Rhabditida</taxon>
        <taxon>Rhabditina</taxon>
        <taxon>Rhabditomorpha</taxon>
        <taxon>Rhabditoidea</taxon>
        <taxon>Rhabditidae</taxon>
        <taxon>Peloderinae</taxon>
        <taxon>Caenorhabditis</taxon>
    </lineage>
</organism>
<evidence type="ECO:0000313" key="4">
    <source>
        <dbReference type="WormBase" id="E03H4.8"/>
    </source>
</evidence>
<dbReference type="AlphaFoldDB" id="O17742"/>